<gene>
    <name evidence="3" type="ORF">FHS57_005792</name>
</gene>
<dbReference type="InterPro" id="IPR029865">
    <property type="entry name" value="KIAA0319-like"/>
</dbReference>
<feature type="domain" description="PKD/Chitinase" evidence="2">
    <location>
        <begin position="135"/>
        <end position="223"/>
    </location>
</feature>
<name>A0A7W5ZRH5_9BACT</name>
<dbReference type="Gene3D" id="2.60.40.10">
    <property type="entry name" value="Immunoglobulins"/>
    <property type="match status" value="5"/>
</dbReference>
<evidence type="ECO:0000259" key="2">
    <source>
        <dbReference type="SMART" id="SM00089"/>
    </source>
</evidence>
<dbReference type="Pfam" id="PF22352">
    <property type="entry name" value="K319L-like_PKD"/>
    <property type="match status" value="1"/>
</dbReference>
<reference evidence="3 4" key="1">
    <citation type="submission" date="2020-08" db="EMBL/GenBank/DDBJ databases">
        <title>Genomic Encyclopedia of Type Strains, Phase IV (KMG-IV): sequencing the most valuable type-strain genomes for metagenomic binning, comparative biology and taxonomic classification.</title>
        <authorList>
            <person name="Goeker M."/>
        </authorList>
    </citation>
    <scope>NUCLEOTIDE SEQUENCE [LARGE SCALE GENOMIC DNA]</scope>
    <source>
        <strain evidence="3 4">DSM 17976</strain>
    </source>
</reference>
<evidence type="ECO:0000313" key="3">
    <source>
        <dbReference type="EMBL" id="MBB3841763.1"/>
    </source>
</evidence>
<proteinExistence type="predicted"/>
<dbReference type="InterPro" id="IPR035986">
    <property type="entry name" value="PKD_dom_sf"/>
</dbReference>
<dbReference type="AlphaFoldDB" id="A0A7W5ZRH5"/>
<dbReference type="InterPro" id="IPR013783">
    <property type="entry name" value="Ig-like_fold"/>
</dbReference>
<evidence type="ECO:0000313" key="4">
    <source>
        <dbReference type="Proteomes" id="UP000541352"/>
    </source>
</evidence>
<feature type="chain" id="PRO_5031120917" description="PKD/Chitinase domain-containing protein" evidence="1">
    <location>
        <begin position="21"/>
        <end position="640"/>
    </location>
</feature>
<dbReference type="Proteomes" id="UP000541352">
    <property type="component" value="Unassembled WGS sequence"/>
</dbReference>
<dbReference type="GO" id="GO:0031410">
    <property type="term" value="C:cytoplasmic vesicle"/>
    <property type="evidence" value="ECO:0007669"/>
    <property type="project" value="TreeGrafter"/>
</dbReference>
<dbReference type="GO" id="GO:0016020">
    <property type="term" value="C:membrane"/>
    <property type="evidence" value="ECO:0007669"/>
    <property type="project" value="TreeGrafter"/>
</dbReference>
<dbReference type="CDD" id="cd00146">
    <property type="entry name" value="PKD"/>
    <property type="match status" value="1"/>
</dbReference>
<dbReference type="InterPro" id="IPR022409">
    <property type="entry name" value="PKD/Chitinase_dom"/>
</dbReference>
<accession>A0A7W5ZRH5</accession>
<feature type="non-terminal residue" evidence="3">
    <location>
        <position position="640"/>
    </location>
</feature>
<sequence length="640" mass="63340">MKKNALLFCAYFLFCLKVMADCTINTAADFATCSGGIATIPAGTTVNLTADVTASNSITKLVIAGTLNFGSDLTLSLPANTQIEIVGAGTITNSGACNANKRIFIGGTSVASCNGNGVNYSFSELVANGGLRALSSDVSSNSPICQGGTLTLTATPSGGIEPYTFLWSKTLGSGSATFSSTTVQSPNVTGLQAGQHTFQVVVTDANGGGQSVTRTIQVTVNALPTTANAGGDQVGASTCGLTQVTLAGNTPAVGTGAWSVVSGTGGTFSNSTSPTSTFTGTAGSSYTLRWTISNSPCAASTDDVTITFNQNPTTANAGGDQVGASTCGLTQVTLEGNTPTVGTGSWIVVSGTGGTFSNSTSPTSTFTGTAGSSYTLRWTISNSPCVASTDDVTITFNQNPTTANAGGDQVGASTCGLTQVTLEGNTPAVGTGSWSVVSGTGGIFSDVSSPTSTFTGTAGSSYTLRWTISNSPCVASTDDVTITFNQNPTTASAGGDQVGASTCGLTQVTLEGNTPAVGTGSWSVVSGTGGTFSDVSSPTSTFTGTAGSSYTLRWTISNSPCVASTDDVTITFNQNPTTANAGGDQVGAGTCGLTQVTLEGNTPAVGTGAWSVVSGTGGTFSDASSPTSTFTGTAGSSYTL</sequence>
<keyword evidence="4" id="KW-1185">Reference proteome</keyword>
<evidence type="ECO:0000256" key="1">
    <source>
        <dbReference type="SAM" id="SignalP"/>
    </source>
</evidence>
<keyword evidence="1" id="KW-0732">Signal</keyword>
<comment type="caution">
    <text evidence="3">The sequence shown here is derived from an EMBL/GenBank/DDBJ whole genome shotgun (WGS) entry which is preliminary data.</text>
</comment>
<dbReference type="SUPFAM" id="SSF49299">
    <property type="entry name" value="PKD domain"/>
    <property type="match status" value="1"/>
</dbReference>
<protein>
    <recommendedName>
        <fullName evidence="2">PKD/Chitinase domain-containing protein</fullName>
    </recommendedName>
</protein>
<dbReference type="PANTHER" id="PTHR46182:SF2">
    <property type="entry name" value="FI19480P1"/>
    <property type="match status" value="1"/>
</dbReference>
<dbReference type="SMART" id="SM00089">
    <property type="entry name" value="PKD"/>
    <property type="match status" value="1"/>
</dbReference>
<organism evidence="3 4">
    <name type="scientific">Runella defluvii</name>
    <dbReference type="NCBI Taxonomy" id="370973"/>
    <lineage>
        <taxon>Bacteria</taxon>
        <taxon>Pseudomonadati</taxon>
        <taxon>Bacteroidota</taxon>
        <taxon>Cytophagia</taxon>
        <taxon>Cytophagales</taxon>
        <taxon>Spirosomataceae</taxon>
        <taxon>Runella</taxon>
    </lineage>
</organism>
<dbReference type="EMBL" id="JACIBY010000021">
    <property type="protein sequence ID" value="MBB3841763.1"/>
    <property type="molecule type" value="Genomic_DNA"/>
</dbReference>
<feature type="signal peptide" evidence="1">
    <location>
        <begin position="1"/>
        <end position="20"/>
    </location>
</feature>
<dbReference type="PANTHER" id="PTHR46182">
    <property type="entry name" value="FI19480P1"/>
    <property type="match status" value="1"/>
</dbReference>